<sequence>MRKSGFTLVEVLIYTAIFAISAVFLVGILTAITRVQSRQSSVNEVNDQISFVNNTVGRLVRSASLVDMTAGSATTTLTLRMSSSTLDPTTIYVDASNTAIYLQEGTSTAVALTDSKVKIVSFLATKFENPGGPTIVQIDLAVEYNTTNIQAKAARSLKTAITKISAATFDSSVLPNINNSYDVGNSGFNWKDAYFSGNIGIGVGPAPAAKLGVKGDIGFASSSAGIIFVAPGGSCFHLKLNDSGNIATSSAACPF</sequence>
<reference evidence="2 3" key="1">
    <citation type="journal article" date="2015" name="Nature">
        <title>rRNA introns, odd ribosomes, and small enigmatic genomes across a large radiation of phyla.</title>
        <authorList>
            <person name="Brown C.T."/>
            <person name="Hug L.A."/>
            <person name="Thomas B.C."/>
            <person name="Sharon I."/>
            <person name="Castelle C.J."/>
            <person name="Singh A."/>
            <person name="Wilkins M.J."/>
            <person name="Williams K.H."/>
            <person name="Banfield J.F."/>
        </authorList>
    </citation>
    <scope>NUCLEOTIDE SEQUENCE [LARGE SCALE GENOMIC DNA]</scope>
</reference>
<name>A0A0G1UX95_9BACT</name>
<protein>
    <recommendedName>
        <fullName evidence="4">Type II secretion system protein</fullName>
    </recommendedName>
</protein>
<evidence type="ECO:0000313" key="2">
    <source>
        <dbReference type="EMBL" id="KKU98874.1"/>
    </source>
</evidence>
<keyword evidence="1" id="KW-0472">Membrane</keyword>
<proteinExistence type="predicted"/>
<keyword evidence="1" id="KW-0812">Transmembrane</keyword>
<dbReference type="EMBL" id="LCPO01000012">
    <property type="protein sequence ID" value="KKU98874.1"/>
    <property type="molecule type" value="Genomic_DNA"/>
</dbReference>
<keyword evidence="1" id="KW-1133">Transmembrane helix</keyword>
<dbReference type="AlphaFoldDB" id="A0A0G1UX95"/>
<feature type="transmembrane region" description="Helical" evidence="1">
    <location>
        <begin position="12"/>
        <end position="32"/>
    </location>
</feature>
<organism evidence="2 3">
    <name type="scientific">Candidatus Jorgensenbacteria bacterium GW2011_GWC1_48_8</name>
    <dbReference type="NCBI Taxonomy" id="1618666"/>
    <lineage>
        <taxon>Bacteria</taxon>
        <taxon>Candidatus Joergenseniibacteriota</taxon>
    </lineage>
</organism>
<evidence type="ECO:0008006" key="4">
    <source>
        <dbReference type="Google" id="ProtNLM"/>
    </source>
</evidence>
<comment type="caution">
    <text evidence="2">The sequence shown here is derived from an EMBL/GenBank/DDBJ whole genome shotgun (WGS) entry which is preliminary data.</text>
</comment>
<evidence type="ECO:0000313" key="3">
    <source>
        <dbReference type="Proteomes" id="UP000034600"/>
    </source>
</evidence>
<evidence type="ECO:0000256" key="1">
    <source>
        <dbReference type="SAM" id="Phobius"/>
    </source>
</evidence>
<dbReference type="InterPro" id="IPR012902">
    <property type="entry name" value="N_methyl_site"/>
</dbReference>
<gene>
    <name evidence="2" type="ORF">UY32_C0012G0003</name>
</gene>
<dbReference type="Pfam" id="PF07963">
    <property type="entry name" value="N_methyl"/>
    <property type="match status" value="1"/>
</dbReference>
<dbReference type="Proteomes" id="UP000034600">
    <property type="component" value="Unassembled WGS sequence"/>
</dbReference>
<accession>A0A0G1UX95</accession>